<keyword evidence="2" id="KW-0813">Transport</keyword>
<dbReference type="PANTHER" id="PTHR43394">
    <property type="entry name" value="ATP-DEPENDENT PERMEASE MDL1, MITOCHONDRIAL"/>
    <property type="match status" value="1"/>
</dbReference>
<feature type="transmembrane region" description="Helical" evidence="10">
    <location>
        <begin position="43"/>
        <end position="64"/>
    </location>
</feature>
<keyword evidence="7 10" id="KW-1133">Transmembrane helix</keyword>
<evidence type="ECO:0000259" key="12">
    <source>
        <dbReference type="PROSITE" id="PS50929"/>
    </source>
</evidence>
<evidence type="ECO:0000256" key="6">
    <source>
        <dbReference type="ARBA" id="ARBA00022840"/>
    </source>
</evidence>
<dbReference type="InterPro" id="IPR011527">
    <property type="entry name" value="ABC1_TM_dom"/>
</dbReference>
<dbReference type="InterPro" id="IPR036640">
    <property type="entry name" value="ABC1_TM_sf"/>
</dbReference>
<evidence type="ECO:0000259" key="11">
    <source>
        <dbReference type="PROSITE" id="PS50893"/>
    </source>
</evidence>
<dbReference type="PROSITE" id="PS50929">
    <property type="entry name" value="ABC_TM1F"/>
    <property type="match status" value="1"/>
</dbReference>
<evidence type="ECO:0000313" key="13">
    <source>
        <dbReference type="EMBL" id="PQP26872.1"/>
    </source>
</evidence>
<evidence type="ECO:0000256" key="2">
    <source>
        <dbReference type="ARBA" id="ARBA00022448"/>
    </source>
</evidence>
<keyword evidence="4 10" id="KW-0812">Transmembrane</keyword>
<organism evidence="13 14">
    <name type="scientific">Rhodococcus opacus</name>
    <name type="common">Nocardia opaca</name>
    <dbReference type="NCBI Taxonomy" id="37919"/>
    <lineage>
        <taxon>Bacteria</taxon>
        <taxon>Bacillati</taxon>
        <taxon>Actinomycetota</taxon>
        <taxon>Actinomycetes</taxon>
        <taxon>Mycobacteriales</taxon>
        <taxon>Nocardiaceae</taxon>
        <taxon>Rhodococcus</taxon>
    </lineage>
</organism>
<dbReference type="InterPro" id="IPR003593">
    <property type="entry name" value="AAA+_ATPase"/>
</dbReference>
<dbReference type="PANTHER" id="PTHR43394:SF1">
    <property type="entry name" value="ATP-BINDING CASSETTE SUB-FAMILY B MEMBER 10, MITOCHONDRIAL"/>
    <property type="match status" value="1"/>
</dbReference>
<accession>A0A2S8JJS2</accession>
<reference evidence="14" key="1">
    <citation type="submission" date="2018-02" db="EMBL/GenBank/DDBJ databases">
        <title>Draft genome sequencing of Rhodococcus opacus KU647198.</title>
        <authorList>
            <person name="Zheng B.-X."/>
        </authorList>
    </citation>
    <scope>NUCLEOTIDE SEQUENCE [LARGE SCALE GENOMIC DNA]</scope>
    <source>
        <strain evidence="14">04-OD7</strain>
    </source>
</reference>
<evidence type="ECO:0000256" key="9">
    <source>
        <dbReference type="ARBA" id="ARBA00061644"/>
    </source>
</evidence>
<sequence length="632" mass="67740">MSMEVTAWNAMYNAMHAQEDRRPFSRTTLRRIARFALPHRRSLGWYLLLSVVTAALAVATPVLAGRVVNAIVGGDAVSVIVRLAALIAVIAVLESALALWTRWLSASIGENLILDLRTAVFDHVQRMPIAFFTRTRTGALVSRLNNDVIGAQRAFSDTLSGVVSNLVTLGITLIVMIGISWQITLCALLLLPIFVLPARRMGARLAQLNREAANHNSVMSTQMTERFSAPGATLVKLFGRPSEESAEFAVRARRVRNIGVRTAMLQSVFVTALTLVSALALALVYGLGGFYALRGQLDAGAVVAMAMLLTRLYSPLTALASARMDVMSALVSFERVFEVLDLKPLIAEKPDAVAVPDGPVSVEFDSVDFAYPSADKVSLASLEEVATLDTRGGVDVLHRLSFRAEPGQMVALVGSSGAGKSTIAQLVPRLYDADAGSVKLGGVDVRDLTADSVRATVGMVTQDGHLFHDTVRANLLLARPGATPAELEEVLERARLTDLVAALPDGLDTVVGERGYRLSGGERQRLTIARLLLAHPRVVILDEATAHLDSTSEAAVQEALGEALAGRTAVVIAHRLSTVRAADLILVVEAGHIVERGTHSELLAAGGRYEELYRTQFDTGTVSSPTLTEVLR</sequence>
<proteinExistence type="inferred from homology"/>
<dbReference type="InterPro" id="IPR039421">
    <property type="entry name" value="Type_1_exporter"/>
</dbReference>
<evidence type="ECO:0000256" key="10">
    <source>
        <dbReference type="SAM" id="Phobius"/>
    </source>
</evidence>
<dbReference type="SMART" id="SM00382">
    <property type="entry name" value="AAA"/>
    <property type="match status" value="1"/>
</dbReference>
<dbReference type="InterPro" id="IPR027417">
    <property type="entry name" value="P-loop_NTPase"/>
</dbReference>
<dbReference type="GO" id="GO:0015421">
    <property type="term" value="F:ABC-type oligopeptide transporter activity"/>
    <property type="evidence" value="ECO:0007669"/>
    <property type="project" value="TreeGrafter"/>
</dbReference>
<dbReference type="RefSeq" id="WP_105412722.1">
    <property type="nucleotide sequence ID" value="NZ_PUIO01000001.1"/>
</dbReference>
<dbReference type="Pfam" id="PF00005">
    <property type="entry name" value="ABC_tran"/>
    <property type="match status" value="1"/>
</dbReference>
<feature type="transmembrane region" description="Helical" evidence="10">
    <location>
        <begin position="263"/>
        <end position="287"/>
    </location>
</feature>
<dbReference type="GO" id="GO:0005524">
    <property type="term" value="F:ATP binding"/>
    <property type="evidence" value="ECO:0007669"/>
    <property type="project" value="UniProtKB-KW"/>
</dbReference>
<dbReference type="SUPFAM" id="SSF90123">
    <property type="entry name" value="ABC transporter transmembrane region"/>
    <property type="match status" value="1"/>
</dbReference>
<comment type="caution">
    <text evidence="13">The sequence shown here is derived from an EMBL/GenBank/DDBJ whole genome shotgun (WGS) entry which is preliminary data.</text>
</comment>
<dbReference type="InterPro" id="IPR017871">
    <property type="entry name" value="ABC_transporter-like_CS"/>
</dbReference>
<keyword evidence="6" id="KW-0067">ATP-binding</keyword>
<evidence type="ECO:0000256" key="7">
    <source>
        <dbReference type="ARBA" id="ARBA00022989"/>
    </source>
</evidence>
<dbReference type="SUPFAM" id="SSF52540">
    <property type="entry name" value="P-loop containing nucleoside triphosphate hydrolases"/>
    <property type="match status" value="1"/>
</dbReference>
<keyword evidence="3" id="KW-1003">Cell membrane</keyword>
<evidence type="ECO:0000256" key="4">
    <source>
        <dbReference type="ARBA" id="ARBA00022692"/>
    </source>
</evidence>
<dbReference type="Proteomes" id="UP000239290">
    <property type="component" value="Unassembled WGS sequence"/>
</dbReference>
<comment type="similarity">
    <text evidence="9">Belongs to the ABC transporter superfamily. Lipid exporter (TC 3.A.1.106) family.</text>
</comment>
<name>A0A2S8JJS2_RHOOP</name>
<evidence type="ECO:0000256" key="3">
    <source>
        <dbReference type="ARBA" id="ARBA00022475"/>
    </source>
</evidence>
<dbReference type="AlphaFoldDB" id="A0A2S8JJS2"/>
<protein>
    <submittedName>
        <fullName evidence="13">ABC transporter</fullName>
    </submittedName>
</protein>
<dbReference type="Gene3D" id="3.40.50.300">
    <property type="entry name" value="P-loop containing nucleotide triphosphate hydrolases"/>
    <property type="match status" value="1"/>
</dbReference>
<evidence type="ECO:0000313" key="14">
    <source>
        <dbReference type="Proteomes" id="UP000239290"/>
    </source>
</evidence>
<comment type="subcellular location">
    <subcellularLocation>
        <location evidence="1">Cell membrane</location>
        <topology evidence="1">Multi-pass membrane protein</topology>
    </subcellularLocation>
</comment>
<keyword evidence="5" id="KW-0547">Nucleotide-binding</keyword>
<dbReference type="GO" id="GO:0016887">
    <property type="term" value="F:ATP hydrolysis activity"/>
    <property type="evidence" value="ECO:0007669"/>
    <property type="project" value="InterPro"/>
</dbReference>
<evidence type="ECO:0000256" key="1">
    <source>
        <dbReference type="ARBA" id="ARBA00004651"/>
    </source>
</evidence>
<keyword evidence="8 10" id="KW-0472">Membrane</keyword>
<dbReference type="EMBL" id="PUIO01000001">
    <property type="protein sequence ID" value="PQP26872.1"/>
    <property type="molecule type" value="Genomic_DNA"/>
</dbReference>
<feature type="transmembrane region" description="Helical" evidence="10">
    <location>
        <begin position="166"/>
        <end position="196"/>
    </location>
</feature>
<dbReference type="PROSITE" id="PS00211">
    <property type="entry name" value="ABC_TRANSPORTER_1"/>
    <property type="match status" value="1"/>
</dbReference>
<gene>
    <name evidence="13" type="ORF">C5613_00855</name>
</gene>
<evidence type="ECO:0000256" key="8">
    <source>
        <dbReference type="ARBA" id="ARBA00023136"/>
    </source>
</evidence>
<dbReference type="Gene3D" id="1.20.1560.10">
    <property type="entry name" value="ABC transporter type 1, transmembrane domain"/>
    <property type="match status" value="1"/>
</dbReference>
<dbReference type="CDD" id="cd18550">
    <property type="entry name" value="ABC_6TM_exporter_like"/>
    <property type="match status" value="1"/>
</dbReference>
<feature type="domain" description="ABC transmembrane type-1" evidence="12">
    <location>
        <begin position="45"/>
        <end position="328"/>
    </location>
</feature>
<feature type="domain" description="ABC transporter" evidence="11">
    <location>
        <begin position="380"/>
        <end position="615"/>
    </location>
</feature>
<dbReference type="FunFam" id="3.40.50.300:FF:000299">
    <property type="entry name" value="ABC transporter ATP-binding protein/permease"/>
    <property type="match status" value="1"/>
</dbReference>
<dbReference type="InterPro" id="IPR003439">
    <property type="entry name" value="ABC_transporter-like_ATP-bd"/>
</dbReference>
<dbReference type="Pfam" id="PF00664">
    <property type="entry name" value="ABC_membrane"/>
    <property type="match status" value="1"/>
</dbReference>
<dbReference type="GO" id="GO:0005886">
    <property type="term" value="C:plasma membrane"/>
    <property type="evidence" value="ECO:0007669"/>
    <property type="project" value="UniProtKB-SubCell"/>
</dbReference>
<feature type="transmembrane region" description="Helical" evidence="10">
    <location>
        <begin position="76"/>
        <end position="100"/>
    </location>
</feature>
<evidence type="ECO:0000256" key="5">
    <source>
        <dbReference type="ARBA" id="ARBA00022741"/>
    </source>
</evidence>
<dbReference type="PROSITE" id="PS50893">
    <property type="entry name" value="ABC_TRANSPORTER_2"/>
    <property type="match status" value="1"/>
</dbReference>